<dbReference type="PANTHER" id="PTHR40267:SF1">
    <property type="entry name" value="BLR3294 PROTEIN"/>
    <property type="match status" value="1"/>
</dbReference>
<dbReference type="EMBL" id="CP157484">
    <property type="protein sequence ID" value="XBO38644.1"/>
    <property type="molecule type" value="Genomic_DNA"/>
</dbReference>
<name>A0AAU7JES0_9HYPH</name>
<protein>
    <submittedName>
        <fullName evidence="1">Aspartate/glutamate racemase family protein</fullName>
    </submittedName>
</protein>
<dbReference type="Gene3D" id="3.40.50.12500">
    <property type="match status" value="1"/>
</dbReference>
<sequence length="238" mass="25418">MQRLGMLTPSSNTVLEPVSAELLRGLPGVSLHFARFRVTEIALDSAALGQFDPEPMLAAAELLSHAKVDCITWNGTSASWLGLDTDRRLIDAIERRTGVRATTCVLTMADTLRRHGMSRIALVTPYTDDVQARIAATLGTEGFRVVSERHLGIRDNFSFGLVSREALDAMVADVAAERPDAIVVLCTNLAGADQVPAWEARHGVPMLDSVALSLAGALDACGVDRAALAPKGWLFGKG</sequence>
<reference evidence="1" key="1">
    <citation type="submission" date="2024-05" db="EMBL/GenBank/DDBJ databases">
        <authorList>
            <person name="Kim S."/>
            <person name="Heo J."/>
            <person name="Choi H."/>
            <person name="Choi Y."/>
            <person name="Kwon S.-W."/>
            <person name="Kim Y."/>
        </authorList>
    </citation>
    <scope>NUCLEOTIDE SEQUENCE</scope>
    <source>
        <strain evidence="1">KACC 23698</strain>
    </source>
</reference>
<accession>A0AAU7JES0</accession>
<dbReference type="AlphaFoldDB" id="A0AAU7JES0"/>
<dbReference type="RefSeq" id="WP_406855484.1">
    <property type="nucleotide sequence ID" value="NZ_CP157484.1"/>
</dbReference>
<evidence type="ECO:0000313" key="1">
    <source>
        <dbReference type="EMBL" id="XBO38644.1"/>
    </source>
</evidence>
<organism evidence="1">
    <name type="scientific">Alsobacter sp. KACC 23698</name>
    <dbReference type="NCBI Taxonomy" id="3149229"/>
    <lineage>
        <taxon>Bacteria</taxon>
        <taxon>Pseudomonadati</taxon>
        <taxon>Pseudomonadota</taxon>
        <taxon>Alphaproteobacteria</taxon>
        <taxon>Hyphomicrobiales</taxon>
        <taxon>Alsobacteraceae</taxon>
        <taxon>Alsobacter</taxon>
    </lineage>
</organism>
<dbReference type="InterPro" id="IPR026286">
    <property type="entry name" value="MaiA/AMDase"/>
</dbReference>
<gene>
    <name evidence="1" type="ORF">ABEG18_23595</name>
</gene>
<dbReference type="PIRSF" id="PIRSF015736">
    <property type="entry name" value="MI"/>
    <property type="match status" value="1"/>
</dbReference>
<proteinExistence type="predicted"/>
<dbReference type="PANTHER" id="PTHR40267">
    <property type="entry name" value="BLR3294 PROTEIN"/>
    <property type="match status" value="1"/>
</dbReference>
<dbReference type="Pfam" id="PF17645">
    <property type="entry name" value="Amdase"/>
    <property type="match status" value="1"/>
</dbReference>
<dbReference type="InterPro" id="IPR053714">
    <property type="entry name" value="Iso_Racemase_Enz_sf"/>
</dbReference>